<evidence type="ECO:0000313" key="6">
    <source>
        <dbReference type="EMBL" id="AEE52584.1"/>
    </source>
</evidence>
<dbReference type="Pfam" id="PF00831">
    <property type="entry name" value="Ribosomal_L29"/>
    <property type="match status" value="1"/>
</dbReference>
<dbReference type="Proteomes" id="UP000008461">
    <property type="component" value="Chromosome"/>
</dbReference>
<dbReference type="NCBIfam" id="TIGR00012">
    <property type="entry name" value="L29"/>
    <property type="match status" value="1"/>
</dbReference>
<dbReference type="OrthoDB" id="5296761at2"/>
<dbReference type="InterPro" id="IPR001854">
    <property type="entry name" value="Ribosomal_uL29"/>
</dbReference>
<evidence type="ECO:0000256" key="4">
    <source>
        <dbReference type="ARBA" id="ARBA00035204"/>
    </source>
</evidence>
<evidence type="ECO:0000256" key="2">
    <source>
        <dbReference type="ARBA" id="ARBA00022980"/>
    </source>
</evidence>
<dbReference type="GO" id="GO:0005840">
    <property type="term" value="C:ribosome"/>
    <property type="evidence" value="ECO:0007669"/>
    <property type="project" value="UniProtKB-KW"/>
</dbReference>
<accession>F4KWV1</accession>
<dbReference type="GO" id="GO:0006412">
    <property type="term" value="P:translation"/>
    <property type="evidence" value="ECO:0007669"/>
    <property type="project" value="UniProtKB-UniRule"/>
</dbReference>
<reference key="2">
    <citation type="submission" date="2011-04" db="EMBL/GenBank/DDBJ databases">
        <title>Complete sequence of chromosome of Haliscomenobacter hydrossis DSM 1100.</title>
        <authorList>
            <consortium name="US DOE Joint Genome Institute (JGI-PGF)"/>
            <person name="Lucas S."/>
            <person name="Han J."/>
            <person name="Lapidus A."/>
            <person name="Bruce D."/>
            <person name="Goodwin L."/>
            <person name="Pitluck S."/>
            <person name="Peters L."/>
            <person name="Kyrpides N."/>
            <person name="Mavromatis K."/>
            <person name="Ivanova N."/>
            <person name="Ovchinnikova G."/>
            <person name="Pagani I."/>
            <person name="Daligault H."/>
            <person name="Detter J.C."/>
            <person name="Han C."/>
            <person name="Land M."/>
            <person name="Hauser L."/>
            <person name="Markowitz V."/>
            <person name="Cheng J.-F."/>
            <person name="Hugenholtz P."/>
            <person name="Woyke T."/>
            <person name="Wu D."/>
            <person name="Verbarg S."/>
            <person name="Frueling A."/>
            <person name="Brambilla E."/>
            <person name="Klenk H.-P."/>
            <person name="Eisen J.A."/>
        </authorList>
    </citation>
    <scope>NUCLEOTIDE SEQUENCE</scope>
    <source>
        <strain>DSM 1100</strain>
    </source>
</reference>
<evidence type="ECO:0000256" key="3">
    <source>
        <dbReference type="ARBA" id="ARBA00023274"/>
    </source>
</evidence>
<protein>
    <recommendedName>
        <fullName evidence="4 5">Large ribosomal subunit protein uL29</fullName>
    </recommendedName>
</protein>
<dbReference type="EMBL" id="CP002691">
    <property type="protein sequence ID" value="AEE52584.1"/>
    <property type="molecule type" value="Genomic_DNA"/>
</dbReference>
<organism evidence="6 7">
    <name type="scientific">Haliscomenobacter hydrossis (strain ATCC 27775 / DSM 1100 / LMG 10767 / O)</name>
    <dbReference type="NCBI Taxonomy" id="760192"/>
    <lineage>
        <taxon>Bacteria</taxon>
        <taxon>Pseudomonadati</taxon>
        <taxon>Bacteroidota</taxon>
        <taxon>Saprospiria</taxon>
        <taxon>Saprospirales</taxon>
        <taxon>Haliscomenobacteraceae</taxon>
        <taxon>Haliscomenobacter</taxon>
    </lineage>
</organism>
<dbReference type="InterPro" id="IPR036049">
    <property type="entry name" value="Ribosomal_uL29_sf"/>
</dbReference>
<evidence type="ECO:0000256" key="5">
    <source>
        <dbReference type="HAMAP-Rule" id="MF_00374"/>
    </source>
</evidence>
<dbReference type="InterPro" id="IPR018254">
    <property type="entry name" value="Ribosomal_uL29_CS"/>
</dbReference>
<evidence type="ECO:0000313" key="7">
    <source>
        <dbReference type="Proteomes" id="UP000008461"/>
    </source>
</evidence>
<dbReference type="STRING" id="760192.Halhy_4750"/>
<dbReference type="Gene3D" id="1.10.287.310">
    <property type="match status" value="1"/>
</dbReference>
<dbReference type="AlphaFoldDB" id="F4KWV1"/>
<gene>
    <name evidence="5" type="primary">rpmC</name>
    <name evidence="6" type="ordered locus">Halhy_4750</name>
</gene>
<dbReference type="GO" id="GO:1990904">
    <property type="term" value="C:ribonucleoprotein complex"/>
    <property type="evidence" value="ECO:0007669"/>
    <property type="project" value="UniProtKB-KW"/>
</dbReference>
<dbReference type="SUPFAM" id="SSF46561">
    <property type="entry name" value="Ribosomal protein L29 (L29p)"/>
    <property type="match status" value="1"/>
</dbReference>
<keyword evidence="3 5" id="KW-0687">Ribonucleoprotein</keyword>
<reference evidence="6 7" key="1">
    <citation type="journal article" date="2011" name="Stand. Genomic Sci.">
        <title>Complete genome sequence of Haliscomenobacter hydrossis type strain (O).</title>
        <authorList>
            <consortium name="US DOE Joint Genome Institute (JGI-PGF)"/>
            <person name="Daligault H."/>
            <person name="Lapidus A."/>
            <person name="Zeytun A."/>
            <person name="Nolan M."/>
            <person name="Lucas S."/>
            <person name="Del Rio T.G."/>
            <person name="Tice H."/>
            <person name="Cheng J.F."/>
            <person name="Tapia R."/>
            <person name="Han C."/>
            <person name="Goodwin L."/>
            <person name="Pitluck S."/>
            <person name="Liolios K."/>
            <person name="Pagani I."/>
            <person name="Ivanova N."/>
            <person name="Huntemann M."/>
            <person name="Mavromatis K."/>
            <person name="Mikhailova N."/>
            <person name="Pati A."/>
            <person name="Chen A."/>
            <person name="Palaniappan K."/>
            <person name="Land M."/>
            <person name="Hauser L."/>
            <person name="Brambilla E.M."/>
            <person name="Rohde M."/>
            <person name="Verbarg S."/>
            <person name="Goker M."/>
            <person name="Bristow J."/>
            <person name="Eisen J.A."/>
            <person name="Markowitz V."/>
            <person name="Hugenholtz P."/>
            <person name="Kyrpides N.C."/>
            <person name="Klenk H.P."/>
            <person name="Woyke T."/>
        </authorList>
    </citation>
    <scope>NUCLEOTIDE SEQUENCE [LARGE SCALE GENOMIC DNA]</scope>
    <source>
        <strain evidence="7">ATCC 27775 / DSM 1100 / LMG 10767 / O</strain>
    </source>
</reference>
<comment type="similarity">
    <text evidence="1 5">Belongs to the universal ribosomal protein uL29 family.</text>
</comment>
<dbReference type="HOGENOM" id="CLU_2479005_0_0_10"/>
<evidence type="ECO:0000256" key="1">
    <source>
        <dbReference type="ARBA" id="ARBA00009254"/>
    </source>
</evidence>
<keyword evidence="7" id="KW-1185">Reference proteome</keyword>
<dbReference type="PROSITE" id="PS00579">
    <property type="entry name" value="RIBOSOMAL_L29"/>
    <property type="match status" value="1"/>
</dbReference>
<keyword evidence="2 5" id="KW-0689">Ribosomal protein</keyword>
<dbReference type="KEGG" id="hhy:Halhy_4750"/>
<dbReference type="RefSeq" id="WP_013767122.1">
    <property type="nucleotide sequence ID" value="NC_015510.1"/>
</dbReference>
<dbReference type="HAMAP" id="MF_00374">
    <property type="entry name" value="Ribosomal_uL29"/>
    <property type="match status" value="1"/>
</dbReference>
<proteinExistence type="inferred from homology"/>
<sequence>MANSNLEELKGLADEALQAELDNSESLYRKMKFEHAIKGLANPMELRDLRRAIARLNTEVRRRIVATMGPEELALRTKIRARRRRKQ</sequence>
<dbReference type="GO" id="GO:0003735">
    <property type="term" value="F:structural constituent of ribosome"/>
    <property type="evidence" value="ECO:0007669"/>
    <property type="project" value="InterPro"/>
</dbReference>
<name>F4KWV1_HALH1</name>